<proteinExistence type="predicted"/>
<dbReference type="EMBL" id="CAFBMC010000015">
    <property type="protein sequence ID" value="CAB4892014.1"/>
    <property type="molecule type" value="Genomic_DNA"/>
</dbReference>
<dbReference type="AlphaFoldDB" id="A0A6J7FEV9"/>
<dbReference type="PROSITE" id="PS51257">
    <property type="entry name" value="PROKAR_LIPOPROTEIN"/>
    <property type="match status" value="1"/>
</dbReference>
<gene>
    <name evidence="1" type="ORF">UFOPK3495_00442</name>
</gene>
<organism evidence="1">
    <name type="scientific">freshwater metagenome</name>
    <dbReference type="NCBI Taxonomy" id="449393"/>
    <lineage>
        <taxon>unclassified sequences</taxon>
        <taxon>metagenomes</taxon>
        <taxon>ecological metagenomes</taxon>
    </lineage>
</organism>
<evidence type="ECO:0000313" key="1">
    <source>
        <dbReference type="EMBL" id="CAB4892014.1"/>
    </source>
</evidence>
<protein>
    <submittedName>
        <fullName evidence="1">Unannotated protein</fullName>
    </submittedName>
</protein>
<sequence length="167" mass="16688">MNQKFVRALALSGILILGVPVLSSCGQSVESIAEKALESGTGADVDIADGGVTVKSTDGTTTAIGEGIALPSDWPSDVPTIDGTLVTVSVSGTKGEANAMWKVAGDVTTVAGAYKSELQKAGYTIVNETTIAQTTLIGAEGNGKNVSASVTDADGETLVTITSAPIS</sequence>
<name>A0A6J7FEV9_9ZZZZ</name>
<reference evidence="1" key="1">
    <citation type="submission" date="2020-05" db="EMBL/GenBank/DDBJ databases">
        <authorList>
            <person name="Chiriac C."/>
            <person name="Salcher M."/>
            <person name="Ghai R."/>
            <person name="Kavagutti S V."/>
        </authorList>
    </citation>
    <scope>NUCLEOTIDE SEQUENCE</scope>
</reference>
<accession>A0A6J7FEV9</accession>